<dbReference type="InterPro" id="IPR013083">
    <property type="entry name" value="Znf_RING/FYVE/PHD"/>
</dbReference>
<dbReference type="InterPro" id="IPR034732">
    <property type="entry name" value="EPHD"/>
</dbReference>
<reference evidence="10" key="2">
    <citation type="submission" date="2025-08" db="UniProtKB">
        <authorList>
            <consortium name="Ensembl"/>
        </authorList>
    </citation>
    <scope>IDENTIFICATION</scope>
</reference>
<keyword evidence="3" id="KW-0808">Transferase</keyword>
<dbReference type="Proteomes" id="UP000694387">
    <property type="component" value="Chromosome 21"/>
</dbReference>
<dbReference type="PROSITE" id="PS51805">
    <property type="entry name" value="EPHD"/>
    <property type="match status" value="1"/>
</dbReference>
<dbReference type="AlphaFoldDB" id="A0A9L0J4H5"/>
<dbReference type="Pfam" id="PF13771">
    <property type="entry name" value="zf-HC5HC2H"/>
    <property type="match status" value="1"/>
</dbReference>
<keyword evidence="4" id="KW-0479">Metal-binding</keyword>
<feature type="domain" description="PHD-type" evidence="9">
    <location>
        <begin position="45"/>
        <end position="161"/>
    </location>
</feature>
<evidence type="ECO:0000313" key="11">
    <source>
        <dbReference type="Proteomes" id="UP000694387"/>
    </source>
</evidence>
<dbReference type="GO" id="GO:0016740">
    <property type="term" value="F:transferase activity"/>
    <property type="evidence" value="ECO:0007669"/>
    <property type="project" value="UniProtKB-KW"/>
</dbReference>
<evidence type="ECO:0000256" key="4">
    <source>
        <dbReference type="ARBA" id="ARBA00022723"/>
    </source>
</evidence>
<gene>
    <name evidence="10" type="primary">PHF7</name>
</gene>
<organism evidence="10 11">
    <name type="scientific">Equus asinus</name>
    <name type="common">Donkey</name>
    <name type="synonym">Equus africanus asinus</name>
    <dbReference type="NCBI Taxonomy" id="9793"/>
    <lineage>
        <taxon>Eukaryota</taxon>
        <taxon>Metazoa</taxon>
        <taxon>Chordata</taxon>
        <taxon>Craniata</taxon>
        <taxon>Vertebrata</taxon>
        <taxon>Euteleostomi</taxon>
        <taxon>Mammalia</taxon>
        <taxon>Eutheria</taxon>
        <taxon>Laurasiatheria</taxon>
        <taxon>Perissodactyla</taxon>
        <taxon>Equidae</taxon>
        <taxon>Equus</taxon>
    </lineage>
</organism>
<evidence type="ECO:0000256" key="1">
    <source>
        <dbReference type="ARBA" id="ARBA00004123"/>
    </source>
</evidence>
<reference evidence="10" key="3">
    <citation type="submission" date="2025-09" db="UniProtKB">
        <authorList>
            <consortium name="Ensembl"/>
        </authorList>
    </citation>
    <scope>IDENTIFICATION</scope>
</reference>
<keyword evidence="6" id="KW-0833">Ubl conjugation pathway</keyword>
<dbReference type="PANTHER" id="PTHR12420">
    <property type="entry name" value="PHD FINGER PROTEIN"/>
    <property type="match status" value="1"/>
</dbReference>
<keyword evidence="5" id="KW-0863">Zinc-finger</keyword>
<reference evidence="10 11" key="1">
    <citation type="journal article" date="2020" name="Nat. Commun.">
        <title>Donkey genomes provide new insights into domestication and selection for coat color.</title>
        <authorList>
            <person name="Wang"/>
            <person name="C."/>
            <person name="Li"/>
            <person name="H."/>
            <person name="Guo"/>
            <person name="Y."/>
            <person name="Huang"/>
            <person name="J."/>
            <person name="Sun"/>
            <person name="Y."/>
            <person name="Min"/>
            <person name="J."/>
            <person name="Wang"/>
            <person name="J."/>
            <person name="Fang"/>
            <person name="X."/>
            <person name="Zhao"/>
            <person name="Z."/>
            <person name="Wang"/>
            <person name="S."/>
            <person name="Zhang"/>
            <person name="Y."/>
            <person name="Liu"/>
            <person name="Q."/>
            <person name="Jiang"/>
            <person name="Q."/>
            <person name="Wang"/>
            <person name="X."/>
            <person name="Guo"/>
            <person name="Y."/>
            <person name="Yang"/>
            <person name="C."/>
            <person name="Wang"/>
            <person name="Y."/>
            <person name="Tian"/>
            <person name="F."/>
            <person name="Zhuang"/>
            <person name="G."/>
            <person name="Fan"/>
            <person name="Y."/>
            <person name="Gao"/>
            <person name="Q."/>
            <person name="Li"/>
            <person name="Y."/>
            <person name="Ju"/>
            <person name="Z."/>
            <person name="Li"/>
            <person name="J."/>
            <person name="Li"/>
            <person name="R."/>
            <person name="Hou"/>
            <person name="M."/>
            <person name="Yang"/>
            <person name="G."/>
            <person name="Liu"/>
            <person name="G."/>
            <person name="Liu"/>
            <person name="W."/>
            <person name="Guo"/>
            <person name="J."/>
            <person name="Pan"/>
            <person name="S."/>
            <person name="Fan"/>
            <person name="G."/>
            <person name="Zhang"/>
            <person name="W."/>
            <person name="Zhang"/>
            <person name="R."/>
            <person name="Yu"/>
            <person name="J."/>
            <person name="Zhang"/>
            <person name="X."/>
            <person name="Yin"/>
            <person name="Q."/>
            <person name="Ji"/>
            <person name="C."/>
            <person name="Jin"/>
            <person name="Y."/>
            <person name="Yue"/>
            <person name="G."/>
            <person name="Liu"/>
            <person name="M."/>
            <person name="Xu"/>
            <person name="J."/>
            <person name="Liu"/>
            <person name="S."/>
            <person name="Jordana"/>
            <person name="J."/>
            <person name="Noce"/>
            <person name="A."/>
            <person name="Amills"/>
            <person name="M."/>
            <person name="Wu"/>
            <person name="D.D."/>
            <person name="Li"/>
            <person name="S."/>
            <person name="Zhou"/>
            <person name="X. and Zhong"/>
            <person name="J."/>
        </authorList>
    </citation>
    <scope>NUCLEOTIDE SEQUENCE [LARGE SCALE GENOMIC DNA]</scope>
</reference>
<dbReference type="InterPro" id="IPR051188">
    <property type="entry name" value="PHD-type_Zinc_Finger"/>
</dbReference>
<dbReference type="GO" id="GO:0005634">
    <property type="term" value="C:nucleus"/>
    <property type="evidence" value="ECO:0007669"/>
    <property type="project" value="UniProtKB-SubCell"/>
</dbReference>
<evidence type="ECO:0000256" key="5">
    <source>
        <dbReference type="ARBA" id="ARBA00022771"/>
    </source>
</evidence>
<evidence type="ECO:0000259" key="9">
    <source>
        <dbReference type="PROSITE" id="PS51805"/>
    </source>
</evidence>
<dbReference type="CDD" id="cd15669">
    <property type="entry name" value="ePHD_PHF7_G2E3_like"/>
    <property type="match status" value="1"/>
</dbReference>
<comment type="subcellular location">
    <subcellularLocation>
        <location evidence="1">Nucleus</location>
    </subcellularLocation>
</comment>
<evidence type="ECO:0000256" key="7">
    <source>
        <dbReference type="ARBA" id="ARBA00022833"/>
    </source>
</evidence>
<dbReference type="Gene3D" id="3.30.40.10">
    <property type="entry name" value="Zinc/RING finger domain, C3HC4 (zinc finger)"/>
    <property type="match status" value="1"/>
</dbReference>
<dbReference type="GeneTree" id="ENSGT00950000182865"/>
<name>A0A9L0J4H5_EQUAS</name>
<evidence type="ECO:0000256" key="3">
    <source>
        <dbReference type="ARBA" id="ARBA00022679"/>
    </source>
</evidence>
<dbReference type="PANTHER" id="PTHR12420:SF47">
    <property type="entry name" value="PHD FINGER PROTEIN 7"/>
    <property type="match status" value="1"/>
</dbReference>
<evidence type="ECO:0000256" key="6">
    <source>
        <dbReference type="ARBA" id="ARBA00022786"/>
    </source>
</evidence>
<evidence type="ECO:0000256" key="2">
    <source>
        <dbReference type="ARBA" id="ARBA00004906"/>
    </source>
</evidence>
<proteinExistence type="predicted"/>
<dbReference type="Ensembl" id="ENSEAST00005055911.1">
    <property type="protein sequence ID" value="ENSEASP00005044917.1"/>
    <property type="gene ID" value="ENSEASG00005013042.2"/>
</dbReference>
<sequence length="179" mass="20355">MDGILREMLQGVSTGSSKTTLYFFHLLYRKSAKTRRVTQRKPPSGPVCLLCLREPGDPEKLGEFLQKGDLSMHYFCLILSSKLPQRAQSNRGFYGFLPEDIKKEAARASMKTCFVCKKKGAAINCQKDHCIRNFHLPCGQERGCLSQFFGEYKNMPTRQQSISSNVRSVTIEKSFLKKC</sequence>
<keyword evidence="11" id="KW-1185">Reference proteome</keyword>
<keyword evidence="8" id="KW-0539">Nucleus</keyword>
<dbReference type="InterPro" id="IPR042013">
    <property type="entry name" value="PHF7/G2E3_ePHD"/>
</dbReference>
<dbReference type="GO" id="GO:0008270">
    <property type="term" value="F:zinc ion binding"/>
    <property type="evidence" value="ECO:0007669"/>
    <property type="project" value="UniProtKB-KW"/>
</dbReference>
<evidence type="ECO:0000256" key="8">
    <source>
        <dbReference type="ARBA" id="ARBA00023242"/>
    </source>
</evidence>
<comment type="pathway">
    <text evidence="2">Protein modification; protein ubiquitination.</text>
</comment>
<evidence type="ECO:0000313" key="10">
    <source>
        <dbReference type="Ensembl" id="ENSEASP00005044917.1"/>
    </source>
</evidence>
<keyword evidence="7" id="KW-0862">Zinc</keyword>
<accession>A0A9L0J4H5</accession>
<protein>
    <submittedName>
        <fullName evidence="10">PHD finger protein 7</fullName>
    </submittedName>
</protein>
<dbReference type="FunFam" id="3.30.40.10:FF:000132">
    <property type="entry name" value="G2/M phase-specific E3 ubiquitin-protein ligase"/>
    <property type="match status" value="1"/>
</dbReference>